<name>A0A371I8V7_MUCPR</name>
<feature type="non-terminal residue" evidence="3">
    <location>
        <position position="1"/>
    </location>
</feature>
<protein>
    <recommendedName>
        <fullName evidence="2">Retrotransposon gag domain-containing protein</fullName>
    </recommendedName>
</protein>
<evidence type="ECO:0000313" key="4">
    <source>
        <dbReference type="Proteomes" id="UP000257109"/>
    </source>
</evidence>
<evidence type="ECO:0000259" key="2">
    <source>
        <dbReference type="Pfam" id="PF03732"/>
    </source>
</evidence>
<feature type="compositionally biased region" description="Basic and acidic residues" evidence="1">
    <location>
        <begin position="1"/>
        <end position="10"/>
    </location>
</feature>
<feature type="compositionally biased region" description="Polar residues" evidence="1">
    <location>
        <begin position="14"/>
        <end position="23"/>
    </location>
</feature>
<dbReference type="InterPro" id="IPR005162">
    <property type="entry name" value="Retrotrans_gag_dom"/>
</dbReference>
<dbReference type="EMBL" id="QJKJ01000633">
    <property type="protein sequence ID" value="RDY11483.1"/>
    <property type="molecule type" value="Genomic_DNA"/>
</dbReference>
<accession>A0A371I8V7</accession>
<keyword evidence="4" id="KW-1185">Reference proteome</keyword>
<evidence type="ECO:0000256" key="1">
    <source>
        <dbReference type="SAM" id="MobiDB-lite"/>
    </source>
</evidence>
<dbReference type="AlphaFoldDB" id="A0A371I8V7"/>
<sequence>MQRLFADKRKGNGSFESNTTQPRKQLGEQNRFPFHYFGHNLFEEIDHAIIPPHFMELDPRVPLQPFRAQVYISRGSNVIKCKLFLRTLKGVAMQWFSSFQAKTIYTFQDLETRLVSQFTVSKAKRLEQTRGETLKQYLAGFNNAMVSKHIEVEEDSVDQLEAKHEGQRDSSKSNPQAHVGRPVRLREKNYRPRGESILYTLLKSKSTQLLREVYH</sequence>
<evidence type="ECO:0000313" key="3">
    <source>
        <dbReference type="EMBL" id="RDY11483.1"/>
    </source>
</evidence>
<organism evidence="3 4">
    <name type="scientific">Mucuna pruriens</name>
    <name type="common">Velvet bean</name>
    <name type="synonym">Dolichos pruriens</name>
    <dbReference type="NCBI Taxonomy" id="157652"/>
    <lineage>
        <taxon>Eukaryota</taxon>
        <taxon>Viridiplantae</taxon>
        <taxon>Streptophyta</taxon>
        <taxon>Embryophyta</taxon>
        <taxon>Tracheophyta</taxon>
        <taxon>Spermatophyta</taxon>
        <taxon>Magnoliopsida</taxon>
        <taxon>eudicotyledons</taxon>
        <taxon>Gunneridae</taxon>
        <taxon>Pentapetalae</taxon>
        <taxon>rosids</taxon>
        <taxon>fabids</taxon>
        <taxon>Fabales</taxon>
        <taxon>Fabaceae</taxon>
        <taxon>Papilionoideae</taxon>
        <taxon>50 kb inversion clade</taxon>
        <taxon>NPAAA clade</taxon>
        <taxon>indigoferoid/millettioid clade</taxon>
        <taxon>Phaseoleae</taxon>
        <taxon>Mucuna</taxon>
    </lineage>
</organism>
<feature type="region of interest" description="Disordered" evidence="1">
    <location>
        <begin position="1"/>
        <end position="24"/>
    </location>
</feature>
<feature type="compositionally biased region" description="Basic and acidic residues" evidence="1">
    <location>
        <begin position="160"/>
        <end position="171"/>
    </location>
</feature>
<comment type="caution">
    <text evidence="3">The sequence shown here is derived from an EMBL/GenBank/DDBJ whole genome shotgun (WGS) entry which is preliminary data.</text>
</comment>
<proteinExistence type="predicted"/>
<dbReference type="Proteomes" id="UP000257109">
    <property type="component" value="Unassembled WGS sequence"/>
</dbReference>
<dbReference type="Pfam" id="PF03732">
    <property type="entry name" value="Retrotrans_gag"/>
    <property type="match status" value="1"/>
</dbReference>
<gene>
    <name evidence="3" type="ORF">CR513_03853</name>
</gene>
<reference evidence="3" key="1">
    <citation type="submission" date="2018-05" db="EMBL/GenBank/DDBJ databases">
        <title>Draft genome of Mucuna pruriens seed.</title>
        <authorList>
            <person name="Nnadi N.E."/>
            <person name="Vos R."/>
            <person name="Hasami M.H."/>
            <person name="Devisetty U.K."/>
            <person name="Aguiy J.C."/>
        </authorList>
    </citation>
    <scope>NUCLEOTIDE SEQUENCE [LARGE SCALE GENOMIC DNA]</scope>
    <source>
        <strain evidence="3">JCA_2017</strain>
    </source>
</reference>
<feature type="domain" description="Retrotransposon gag" evidence="2">
    <location>
        <begin position="83"/>
        <end position="150"/>
    </location>
</feature>
<feature type="region of interest" description="Disordered" evidence="1">
    <location>
        <begin position="160"/>
        <end position="186"/>
    </location>
</feature>